<evidence type="ECO:0000259" key="1">
    <source>
        <dbReference type="Pfam" id="PF01494"/>
    </source>
</evidence>
<dbReference type="PANTHER" id="PTHR46865:SF2">
    <property type="entry name" value="MONOOXYGENASE"/>
    <property type="match status" value="1"/>
</dbReference>
<evidence type="ECO:0000313" key="2">
    <source>
        <dbReference type="EMBL" id="MBY8884035.1"/>
    </source>
</evidence>
<dbReference type="PANTHER" id="PTHR46865">
    <property type="entry name" value="OXIDOREDUCTASE-RELATED"/>
    <property type="match status" value="1"/>
</dbReference>
<gene>
    <name evidence="2" type="ORF">K7472_04150</name>
</gene>
<dbReference type="Gene3D" id="3.30.9.10">
    <property type="entry name" value="D-Amino Acid Oxidase, subunit A, domain 2"/>
    <property type="match status" value="1"/>
</dbReference>
<dbReference type="InterPro" id="IPR002938">
    <property type="entry name" value="FAD-bd"/>
</dbReference>
<dbReference type="GO" id="GO:0004497">
    <property type="term" value="F:monooxygenase activity"/>
    <property type="evidence" value="ECO:0007669"/>
    <property type="project" value="UniProtKB-KW"/>
</dbReference>
<dbReference type="Pfam" id="PF01494">
    <property type="entry name" value="FAD_binding_3"/>
    <property type="match status" value="1"/>
</dbReference>
<dbReference type="InterPro" id="IPR036188">
    <property type="entry name" value="FAD/NAD-bd_sf"/>
</dbReference>
<sequence>MGETEPNVSVRNSRVLIVGAGVAGPTLAFWLARHGFTPTVVERSRRVRGGGQAIDVHGRAVDVLAKMGLLDAARAARTGIRGMDFVDARGRTVARTTAFSLTGGVAGGPDIELMRSDLATLLLDSTRATTEYVHGDHPVALEQTGTAVTVEFASGSVREFDLVVGADGVRSATRSLAFPAGSHRLHRLGRYIAIGDVPNFLGYDRWETFYAAGPDRRVCYFAGAGSTRVMFTKTDPDLDVDQHDGESLRALLRSHFAGDGWQTDRLLDEVTGTPDFYFDDLRQVHMDSWHLGRVALVGDAGYCASPSSGLGTTLAIVGAYVLAGELAAAHGDHQVAFARYDRRMRPFVADCQERARRGGNLYVTRSRFWLQMQQIRLSNLPPLRRVMTGLAAGSKERIGMGITLPDDDRDTVSPIP</sequence>
<dbReference type="Gene3D" id="3.50.50.60">
    <property type="entry name" value="FAD/NAD(P)-binding domain"/>
    <property type="match status" value="1"/>
</dbReference>
<keyword evidence="2" id="KW-0560">Oxidoreductase</keyword>
<name>A0ABS7QLM4_9ACTN</name>
<dbReference type="EMBL" id="JAINVZ010000002">
    <property type="protein sequence ID" value="MBY8884035.1"/>
    <property type="molecule type" value="Genomic_DNA"/>
</dbReference>
<evidence type="ECO:0000313" key="3">
    <source>
        <dbReference type="Proteomes" id="UP001198565"/>
    </source>
</evidence>
<reference evidence="2 3" key="1">
    <citation type="submission" date="2021-08" db="EMBL/GenBank/DDBJ databases">
        <title>Streptomyces sp. PTM05 isolated from lichen.</title>
        <authorList>
            <person name="Somphong A."/>
            <person name="Phongsopitanun W."/>
            <person name="Tanasupawat S."/>
        </authorList>
    </citation>
    <scope>NUCLEOTIDE SEQUENCE [LARGE SCALE GENOMIC DNA]</scope>
    <source>
        <strain evidence="2 3">Ptm05</strain>
    </source>
</reference>
<dbReference type="Proteomes" id="UP001198565">
    <property type="component" value="Unassembled WGS sequence"/>
</dbReference>
<dbReference type="PRINTS" id="PR00420">
    <property type="entry name" value="RNGMNOXGNASE"/>
</dbReference>
<dbReference type="SUPFAM" id="SSF51905">
    <property type="entry name" value="FAD/NAD(P)-binding domain"/>
    <property type="match status" value="1"/>
</dbReference>
<dbReference type="InterPro" id="IPR051704">
    <property type="entry name" value="FAD_aromatic-hydroxylase"/>
</dbReference>
<protein>
    <submittedName>
        <fullName evidence="2">FAD-dependent monooxygenase</fullName>
    </submittedName>
</protein>
<keyword evidence="2" id="KW-0503">Monooxygenase</keyword>
<organism evidence="2 3">
    <name type="scientific">Streptantibioticus parmotrematis</name>
    <dbReference type="NCBI Taxonomy" id="2873249"/>
    <lineage>
        <taxon>Bacteria</taxon>
        <taxon>Bacillati</taxon>
        <taxon>Actinomycetota</taxon>
        <taxon>Actinomycetes</taxon>
        <taxon>Kitasatosporales</taxon>
        <taxon>Streptomycetaceae</taxon>
        <taxon>Streptantibioticus</taxon>
    </lineage>
</organism>
<keyword evidence="3" id="KW-1185">Reference proteome</keyword>
<comment type="caution">
    <text evidence="2">The sequence shown here is derived from an EMBL/GenBank/DDBJ whole genome shotgun (WGS) entry which is preliminary data.</text>
</comment>
<feature type="domain" description="FAD-binding" evidence="1">
    <location>
        <begin position="14"/>
        <end position="350"/>
    </location>
</feature>
<proteinExistence type="predicted"/>
<accession>A0ABS7QLM4</accession>
<dbReference type="RefSeq" id="WP_222973944.1">
    <property type="nucleotide sequence ID" value="NZ_JAINVZ010000002.1"/>
</dbReference>